<evidence type="ECO:0000256" key="2">
    <source>
        <dbReference type="ARBA" id="ARBA00022801"/>
    </source>
</evidence>
<dbReference type="InterPro" id="IPR029058">
    <property type="entry name" value="AB_hydrolase_fold"/>
</dbReference>
<evidence type="ECO:0000313" key="6">
    <source>
        <dbReference type="Proteomes" id="UP000601099"/>
    </source>
</evidence>
<dbReference type="PANTHER" id="PTHR43798">
    <property type="entry name" value="MONOACYLGLYCEROL LIPASE"/>
    <property type="match status" value="1"/>
</dbReference>
<dbReference type="PRINTS" id="PR00111">
    <property type="entry name" value="ABHYDROLASE"/>
</dbReference>
<dbReference type="GO" id="GO:0016787">
    <property type="term" value="F:hydrolase activity"/>
    <property type="evidence" value="ECO:0007669"/>
    <property type="project" value="UniProtKB-KW"/>
</dbReference>
<proteinExistence type="inferred from homology"/>
<feature type="domain" description="AB hydrolase-1" evidence="4">
    <location>
        <begin position="60"/>
        <end position="301"/>
    </location>
</feature>
<evidence type="ECO:0000313" key="5">
    <source>
        <dbReference type="EMBL" id="MBG8555624.1"/>
    </source>
</evidence>
<dbReference type="InterPro" id="IPR000073">
    <property type="entry name" value="AB_hydrolase_1"/>
</dbReference>
<gene>
    <name evidence="5" type="ORF">I5L79_18920</name>
</gene>
<dbReference type="InterPro" id="IPR002410">
    <property type="entry name" value="Peptidase_S33"/>
</dbReference>
<organism evidence="5 6">
    <name type="scientific">Hymenobacter guriensis</name>
    <dbReference type="NCBI Taxonomy" id="2793065"/>
    <lineage>
        <taxon>Bacteria</taxon>
        <taxon>Pseudomonadati</taxon>
        <taxon>Bacteroidota</taxon>
        <taxon>Cytophagia</taxon>
        <taxon>Cytophagales</taxon>
        <taxon>Hymenobacteraceae</taxon>
        <taxon>Hymenobacter</taxon>
    </lineage>
</organism>
<keyword evidence="3" id="KW-0732">Signal</keyword>
<keyword evidence="2 5" id="KW-0378">Hydrolase</keyword>
<dbReference type="Proteomes" id="UP000601099">
    <property type="component" value="Unassembled WGS sequence"/>
</dbReference>
<evidence type="ECO:0000259" key="4">
    <source>
        <dbReference type="Pfam" id="PF00561"/>
    </source>
</evidence>
<reference evidence="5 6" key="1">
    <citation type="submission" date="2020-11" db="EMBL/GenBank/DDBJ databases">
        <title>Hymenobacter sp.</title>
        <authorList>
            <person name="Kim M.K."/>
        </authorList>
    </citation>
    <scope>NUCLEOTIDE SEQUENCE [LARGE SCALE GENOMIC DNA]</scope>
    <source>
        <strain evidence="5 6">BT594</strain>
    </source>
</reference>
<dbReference type="PRINTS" id="PR00793">
    <property type="entry name" value="PROAMNOPTASE"/>
</dbReference>
<name>A0ABS0L644_9BACT</name>
<keyword evidence="6" id="KW-1185">Reference proteome</keyword>
<comment type="similarity">
    <text evidence="1">Belongs to the peptidase S33 family.</text>
</comment>
<dbReference type="Gene3D" id="3.40.50.1820">
    <property type="entry name" value="alpha/beta hydrolase"/>
    <property type="match status" value="1"/>
</dbReference>
<dbReference type="EMBL" id="JADWYK010000015">
    <property type="protein sequence ID" value="MBG8555624.1"/>
    <property type="molecule type" value="Genomic_DNA"/>
</dbReference>
<feature type="signal peptide" evidence="3">
    <location>
        <begin position="1"/>
        <end position="30"/>
    </location>
</feature>
<evidence type="ECO:0000256" key="1">
    <source>
        <dbReference type="ARBA" id="ARBA00010088"/>
    </source>
</evidence>
<dbReference type="SUPFAM" id="SSF53474">
    <property type="entry name" value="alpha/beta-Hydrolases"/>
    <property type="match status" value="1"/>
</dbReference>
<protein>
    <submittedName>
        <fullName evidence="5">Alpha/beta hydrolase</fullName>
    </submittedName>
</protein>
<feature type="chain" id="PRO_5045755248" evidence="3">
    <location>
        <begin position="31"/>
        <end position="319"/>
    </location>
</feature>
<dbReference type="Pfam" id="PF00561">
    <property type="entry name" value="Abhydrolase_1"/>
    <property type="match status" value="1"/>
</dbReference>
<dbReference type="InterPro" id="IPR050266">
    <property type="entry name" value="AB_hydrolase_sf"/>
</dbReference>
<comment type="caution">
    <text evidence="5">The sequence shown here is derived from an EMBL/GenBank/DDBJ whole genome shotgun (WGS) entry which is preliminary data.</text>
</comment>
<dbReference type="RefSeq" id="WP_196956647.1">
    <property type="nucleotide sequence ID" value="NZ_JADWYK010000015.1"/>
</dbReference>
<sequence length="319" mass="35002">MKTLRPNFAFLLRGLCSLLLTLVLLQNATAGSLTNGTPAFQTSDGVKLFVKVAGQGMPCLFVHGGPGAGSQAVEVLAGAPLEKQLQMIYLDQRGSGRSASDPHKNYSLERQVQDIEELRQQLKLEKWTLMAHSFGGILATAYAQKYPSRVHSLILVNSILNLPASMESTTAYGYTLLPAATRPPLDAAASLPQRYFMVTGLLQRQGLYNQLQYASDSSAARVSRTMKGQPANHDFAANMFQNPGSYLLDYTPATANLTMPVLVLTGQQDYVTGPEHYKSFRFPQQQAVVLPGKHVPFLDNPQEFNQAVQRFVTKLPRKS</sequence>
<evidence type="ECO:0000256" key="3">
    <source>
        <dbReference type="SAM" id="SignalP"/>
    </source>
</evidence>
<accession>A0ABS0L644</accession>